<dbReference type="InterPro" id="IPR001841">
    <property type="entry name" value="Znf_RING"/>
</dbReference>
<feature type="transmembrane region" description="Helical" evidence="3">
    <location>
        <begin position="55"/>
        <end position="71"/>
    </location>
</feature>
<keyword evidence="1" id="KW-0863">Zinc-finger</keyword>
<evidence type="ECO:0000256" key="2">
    <source>
        <dbReference type="SAM" id="MobiDB-lite"/>
    </source>
</evidence>
<dbReference type="CDD" id="cd16616">
    <property type="entry name" value="mRING-HC-C4C4_Asi1p-like"/>
    <property type="match status" value="1"/>
</dbReference>
<feature type="compositionally biased region" description="Basic and acidic residues" evidence="2">
    <location>
        <begin position="536"/>
        <end position="550"/>
    </location>
</feature>
<reference evidence="5" key="1">
    <citation type="submission" date="2020-11" db="EMBL/GenBank/DDBJ databases">
        <authorList>
            <person name="Koelle M."/>
            <person name="Horta M.A.C."/>
            <person name="Nowrousian M."/>
            <person name="Ohm R.A."/>
            <person name="Benz P."/>
            <person name="Pilgard A."/>
        </authorList>
    </citation>
    <scope>NUCLEOTIDE SEQUENCE</scope>
    <source>
        <strain evidence="5">FPRL280</strain>
    </source>
</reference>
<dbReference type="PANTHER" id="PTHR22696">
    <property type="entry name" value="E3 UBIQUITIN-PROTEIN LIGASE RNF26"/>
    <property type="match status" value="1"/>
</dbReference>
<dbReference type="PROSITE" id="PS50089">
    <property type="entry name" value="ZF_RING_2"/>
    <property type="match status" value="1"/>
</dbReference>
<dbReference type="InterPro" id="IPR013083">
    <property type="entry name" value="Znf_RING/FYVE/PHD"/>
</dbReference>
<feature type="region of interest" description="Disordered" evidence="2">
    <location>
        <begin position="459"/>
        <end position="484"/>
    </location>
</feature>
<sequence length="615" mass="68300">MDPIPGPLGFLTSGYFFGLFVMAIVLNRIQNIVVPPRSSLAMRIHAARVRRDRWALYRMFIGVILPVDLSSTRSRALFRIPSVYVLAKSLLIWIVLLLQASHLFPTWKWDWLQSLGSWVSQKQMEDICWFTFTSTCVALAVGAFTNGLEGLHFNNNAPFNLFSFAFQLHIYASPSTHADKVPGSPSRPSKHVIITILLPLLQLTWLHCFEAHPRTARKRLLPTTVCSILTLVHFHTIFWRASTEYPLTNLFPCAVESLLLGIVLLAIGLSAASQLLAEGALVRPLLGHAGALQPRPEEDFATALVRMATAALEATRVEGLGNEVGTVTSARAAVAHRAEEAAVELDRGGAAIVAGSGRGFVNEVRHVKARTVRGGDSWSEFVTGTGWLRSLGWFLLAAMRLGARLGRQAWRRIRDRGAPARAQPAVRVVPAVHMYQDEPDADDDDADLYRRFLRGDLLNDEDDGEYQPPPDARFTTPFDDEDGEGDERAELYADLEEADVAPVLLAHMTSEGPLTRRRFGGLVAGARAGPDMNQGRVEDDERHVERAHEEDPDVERRRNCVICTVEPREIICWPCRCLALCDDCRANLASRSAASKHTCPCCRRSVEGYSRIYIP</sequence>
<keyword evidence="1" id="KW-0862">Zinc</keyword>
<organism evidence="5 6">
    <name type="scientific">Rhodonia placenta</name>
    <dbReference type="NCBI Taxonomy" id="104341"/>
    <lineage>
        <taxon>Eukaryota</taxon>
        <taxon>Fungi</taxon>
        <taxon>Dikarya</taxon>
        <taxon>Basidiomycota</taxon>
        <taxon>Agaricomycotina</taxon>
        <taxon>Agaricomycetes</taxon>
        <taxon>Polyporales</taxon>
        <taxon>Adustoporiaceae</taxon>
        <taxon>Rhodonia</taxon>
    </lineage>
</organism>
<gene>
    <name evidence="5" type="ORF">IEO21_02372</name>
</gene>
<dbReference type="Proteomes" id="UP000639403">
    <property type="component" value="Unassembled WGS sequence"/>
</dbReference>
<dbReference type="GO" id="GO:0016567">
    <property type="term" value="P:protein ubiquitination"/>
    <property type="evidence" value="ECO:0007669"/>
    <property type="project" value="TreeGrafter"/>
</dbReference>
<dbReference type="GO" id="GO:0006511">
    <property type="term" value="P:ubiquitin-dependent protein catabolic process"/>
    <property type="evidence" value="ECO:0007669"/>
    <property type="project" value="TreeGrafter"/>
</dbReference>
<feature type="domain" description="RING-type" evidence="4">
    <location>
        <begin position="560"/>
        <end position="603"/>
    </location>
</feature>
<feature type="transmembrane region" description="Helical" evidence="3">
    <location>
        <begin position="258"/>
        <end position="277"/>
    </location>
</feature>
<evidence type="ECO:0000313" key="5">
    <source>
        <dbReference type="EMBL" id="KAF9818958.1"/>
    </source>
</evidence>
<feature type="transmembrane region" description="Helical" evidence="3">
    <location>
        <begin position="15"/>
        <end position="34"/>
    </location>
</feature>
<dbReference type="GO" id="GO:0008270">
    <property type="term" value="F:zinc ion binding"/>
    <property type="evidence" value="ECO:0007669"/>
    <property type="project" value="UniProtKB-KW"/>
</dbReference>
<comment type="caution">
    <text evidence="5">The sequence shown here is derived from an EMBL/GenBank/DDBJ whole genome shotgun (WGS) entry which is preliminary data.</text>
</comment>
<dbReference type="EMBL" id="JADOXO010000023">
    <property type="protein sequence ID" value="KAF9818958.1"/>
    <property type="molecule type" value="Genomic_DNA"/>
</dbReference>
<dbReference type="PANTHER" id="PTHR22696:SF1">
    <property type="entry name" value="E3 UBIQUITIN-PROTEIN LIGASE RNF26"/>
    <property type="match status" value="1"/>
</dbReference>
<dbReference type="Gene3D" id="3.30.40.10">
    <property type="entry name" value="Zinc/RING finger domain, C3HC4 (zinc finger)"/>
    <property type="match status" value="1"/>
</dbReference>
<protein>
    <recommendedName>
        <fullName evidence="4">RING-type domain-containing protein</fullName>
    </recommendedName>
</protein>
<feature type="transmembrane region" description="Helical" evidence="3">
    <location>
        <begin position="83"/>
        <end position="107"/>
    </location>
</feature>
<evidence type="ECO:0000256" key="1">
    <source>
        <dbReference type="PROSITE-ProRule" id="PRU00175"/>
    </source>
</evidence>
<dbReference type="AlphaFoldDB" id="A0A8H7P7R1"/>
<evidence type="ECO:0000259" key="4">
    <source>
        <dbReference type="PROSITE" id="PS50089"/>
    </source>
</evidence>
<keyword evidence="3" id="KW-0812">Transmembrane</keyword>
<reference evidence="5" key="2">
    <citation type="journal article" name="Front. Microbiol.">
        <title>Degradative Capacity of Two Strains of Rhodonia placenta: From Phenotype to Genotype.</title>
        <authorList>
            <person name="Kolle M."/>
            <person name="Horta M.A.C."/>
            <person name="Nowrousian M."/>
            <person name="Ohm R.A."/>
            <person name="Benz J.P."/>
            <person name="Pilgard A."/>
        </authorList>
    </citation>
    <scope>NUCLEOTIDE SEQUENCE</scope>
    <source>
        <strain evidence="5">FPRL280</strain>
    </source>
</reference>
<name>A0A8H7P7R1_9APHY</name>
<dbReference type="Pfam" id="PF13920">
    <property type="entry name" value="zf-C3HC4_3"/>
    <property type="match status" value="1"/>
</dbReference>
<accession>A0A8H7P7R1</accession>
<keyword evidence="1" id="KW-0479">Metal-binding</keyword>
<evidence type="ECO:0000256" key="3">
    <source>
        <dbReference type="SAM" id="Phobius"/>
    </source>
</evidence>
<feature type="transmembrane region" description="Helical" evidence="3">
    <location>
        <begin position="127"/>
        <end position="145"/>
    </location>
</feature>
<proteinExistence type="predicted"/>
<evidence type="ECO:0000313" key="6">
    <source>
        <dbReference type="Proteomes" id="UP000639403"/>
    </source>
</evidence>
<dbReference type="GO" id="GO:0061630">
    <property type="term" value="F:ubiquitin protein ligase activity"/>
    <property type="evidence" value="ECO:0007669"/>
    <property type="project" value="TreeGrafter"/>
</dbReference>
<feature type="region of interest" description="Disordered" evidence="2">
    <location>
        <begin position="525"/>
        <end position="550"/>
    </location>
</feature>
<keyword evidence="3" id="KW-0472">Membrane</keyword>
<keyword evidence="3" id="KW-1133">Transmembrane helix</keyword>
<feature type="transmembrane region" description="Helical" evidence="3">
    <location>
        <begin position="191"/>
        <end position="208"/>
    </location>
</feature>